<dbReference type="PANTHER" id="PTHR43685:SF2">
    <property type="entry name" value="GLYCOSYLTRANSFERASE 2-LIKE DOMAIN-CONTAINING PROTEIN"/>
    <property type="match status" value="1"/>
</dbReference>
<evidence type="ECO:0000313" key="2">
    <source>
        <dbReference type="EMBL" id="RHI87371.1"/>
    </source>
</evidence>
<proteinExistence type="predicted"/>
<dbReference type="EMBL" id="QRLF01000032">
    <property type="protein sequence ID" value="RHI87371.1"/>
    <property type="molecule type" value="Genomic_DNA"/>
</dbReference>
<dbReference type="Gene3D" id="3.90.550.10">
    <property type="entry name" value="Spore Coat Polysaccharide Biosynthesis Protein SpsA, Chain A"/>
    <property type="match status" value="1"/>
</dbReference>
<dbReference type="PANTHER" id="PTHR43685">
    <property type="entry name" value="GLYCOSYLTRANSFERASE"/>
    <property type="match status" value="1"/>
</dbReference>
<dbReference type="Proteomes" id="UP000285777">
    <property type="component" value="Unassembled WGS sequence"/>
</dbReference>
<accession>A0A413RT02</accession>
<dbReference type="SUPFAM" id="SSF53448">
    <property type="entry name" value="Nucleotide-diphospho-sugar transferases"/>
    <property type="match status" value="1"/>
</dbReference>
<reference evidence="2 3" key="1">
    <citation type="submission" date="2018-08" db="EMBL/GenBank/DDBJ databases">
        <title>A genome reference for cultivated species of the human gut microbiota.</title>
        <authorList>
            <person name="Zou Y."/>
            <person name="Xue W."/>
            <person name="Luo G."/>
        </authorList>
    </citation>
    <scope>NUCLEOTIDE SEQUENCE [LARGE SCALE GENOMIC DNA]</scope>
    <source>
        <strain evidence="2 3">AM13-21</strain>
    </source>
</reference>
<dbReference type="InterPro" id="IPR050834">
    <property type="entry name" value="Glycosyltransf_2"/>
</dbReference>
<organism evidence="2 3">
    <name type="scientific">Phocaeicola vulgatus</name>
    <name type="common">Bacteroides vulgatus</name>
    <dbReference type="NCBI Taxonomy" id="821"/>
    <lineage>
        <taxon>Bacteria</taxon>
        <taxon>Pseudomonadati</taxon>
        <taxon>Bacteroidota</taxon>
        <taxon>Bacteroidia</taxon>
        <taxon>Bacteroidales</taxon>
        <taxon>Bacteroidaceae</taxon>
        <taxon>Phocaeicola</taxon>
    </lineage>
</organism>
<dbReference type="RefSeq" id="WP_117596625.1">
    <property type="nucleotide sequence ID" value="NZ_CP181424.1"/>
</dbReference>
<dbReference type="AlphaFoldDB" id="A0A413RT02"/>
<sequence>MDKRIACIVVTYNRKELLFNCIQHICNQSYRPETIYVIDNASTDGTLEMADKMKKIAQGLNFKYVRLEKNLGGAGGFYTGLKMAHESGKFDAYWVMDDDGIPEKNCLKQLLQYYPQYDFLSPMVLSVDDHSKLAFNYHGRFESDELIATFGNVVPEYSCPFNGILLSRKLVDKIGYPIPQLFIWGDERNYTLRAKDSGAVIVTITSAIHYHPSDKMTFSRTLFNKSIVTVPNKWKGYCYWRNTVFNGKGRMSLKNYFSFYVYNAYYYLFIAKDWGWFRCFNEAFFSGFKKCPDEGFRKYMP</sequence>
<dbReference type="GO" id="GO:0016740">
    <property type="term" value="F:transferase activity"/>
    <property type="evidence" value="ECO:0007669"/>
    <property type="project" value="UniProtKB-KW"/>
</dbReference>
<protein>
    <submittedName>
        <fullName evidence="2">Glycosyltransferase</fullName>
    </submittedName>
</protein>
<evidence type="ECO:0000259" key="1">
    <source>
        <dbReference type="Pfam" id="PF00535"/>
    </source>
</evidence>
<gene>
    <name evidence="2" type="ORF">DW150_17150</name>
</gene>
<evidence type="ECO:0000313" key="3">
    <source>
        <dbReference type="Proteomes" id="UP000285777"/>
    </source>
</evidence>
<keyword evidence="2" id="KW-0808">Transferase</keyword>
<name>A0A413RT02_PHOVU</name>
<dbReference type="InterPro" id="IPR001173">
    <property type="entry name" value="Glyco_trans_2-like"/>
</dbReference>
<feature type="domain" description="Glycosyltransferase 2-like" evidence="1">
    <location>
        <begin position="8"/>
        <end position="130"/>
    </location>
</feature>
<dbReference type="CDD" id="cd04185">
    <property type="entry name" value="GT_2_like_b"/>
    <property type="match status" value="1"/>
</dbReference>
<dbReference type="Pfam" id="PF00535">
    <property type="entry name" value="Glycos_transf_2"/>
    <property type="match status" value="1"/>
</dbReference>
<comment type="caution">
    <text evidence="2">The sequence shown here is derived from an EMBL/GenBank/DDBJ whole genome shotgun (WGS) entry which is preliminary data.</text>
</comment>
<dbReference type="InterPro" id="IPR029044">
    <property type="entry name" value="Nucleotide-diphossugar_trans"/>
</dbReference>